<feature type="region of interest" description="Disordered" evidence="3">
    <location>
        <begin position="89"/>
        <end position="200"/>
    </location>
</feature>
<name>A0A0D2KRR0_HYPSF</name>
<sequence length="200" mass="22254">MKNKNKQTKFPVARIKKIMQKDEEVGKVAQATPIVISKALELFLGLIIDEASKVTKERGSKKVEAYHLKHAVETTETLDFLKELVQAIPDPSAGGTIDFEAENAEGKKKRGKGRRAPADPNAPKRRRKKKGEEEPGDDVPMPGTGAKKEEPDEDVEMQDDQDEYDDDDDARPAARGPSSSYRPRSPSDGEEEDKPFIPRD</sequence>
<dbReference type="GO" id="GO:0046982">
    <property type="term" value="F:protein heterodimerization activity"/>
    <property type="evidence" value="ECO:0007669"/>
    <property type="project" value="InterPro"/>
</dbReference>
<organism evidence="5 6">
    <name type="scientific">Hypholoma sublateritium (strain FD-334 SS-4)</name>
    <dbReference type="NCBI Taxonomy" id="945553"/>
    <lineage>
        <taxon>Eukaryota</taxon>
        <taxon>Fungi</taxon>
        <taxon>Dikarya</taxon>
        <taxon>Basidiomycota</taxon>
        <taxon>Agaricomycotina</taxon>
        <taxon>Agaricomycetes</taxon>
        <taxon>Agaricomycetidae</taxon>
        <taxon>Agaricales</taxon>
        <taxon>Agaricineae</taxon>
        <taxon>Strophariaceae</taxon>
        <taxon>Hypholoma</taxon>
    </lineage>
</organism>
<dbReference type="CDD" id="cd22906">
    <property type="entry name" value="HFD_DRAP1"/>
    <property type="match status" value="1"/>
</dbReference>
<dbReference type="GO" id="GO:0016251">
    <property type="term" value="F:RNA polymerase II general transcription initiation factor activity"/>
    <property type="evidence" value="ECO:0007669"/>
    <property type="project" value="TreeGrafter"/>
</dbReference>
<dbReference type="Pfam" id="PF00808">
    <property type="entry name" value="CBFD_NFYB_HMF"/>
    <property type="match status" value="1"/>
</dbReference>
<proteinExistence type="predicted"/>
<dbReference type="InterPro" id="IPR050568">
    <property type="entry name" value="Transcr_DNA_Rep_Reg"/>
</dbReference>
<dbReference type="EMBL" id="KN817605">
    <property type="protein sequence ID" value="KJA17327.1"/>
    <property type="molecule type" value="Genomic_DNA"/>
</dbReference>
<evidence type="ECO:0000256" key="2">
    <source>
        <dbReference type="ARBA" id="ARBA00023242"/>
    </source>
</evidence>
<evidence type="ECO:0000259" key="4">
    <source>
        <dbReference type="Pfam" id="PF00808"/>
    </source>
</evidence>
<dbReference type="InterPro" id="IPR009072">
    <property type="entry name" value="Histone-fold"/>
</dbReference>
<dbReference type="GO" id="GO:0001046">
    <property type="term" value="F:core promoter sequence-specific DNA binding"/>
    <property type="evidence" value="ECO:0007669"/>
    <property type="project" value="TreeGrafter"/>
</dbReference>
<dbReference type="SUPFAM" id="SSF47113">
    <property type="entry name" value="Histone-fold"/>
    <property type="match status" value="1"/>
</dbReference>
<protein>
    <recommendedName>
        <fullName evidence="4">Transcription factor CBF/NF-Y/archaeal histone domain-containing protein</fullName>
    </recommendedName>
</protein>
<evidence type="ECO:0000313" key="6">
    <source>
        <dbReference type="Proteomes" id="UP000054270"/>
    </source>
</evidence>
<dbReference type="AlphaFoldDB" id="A0A0D2KRR0"/>
<dbReference type="PANTHER" id="PTHR10252">
    <property type="entry name" value="HISTONE-LIKE TRANSCRIPTION FACTOR CCAAT-RELATED"/>
    <property type="match status" value="1"/>
</dbReference>
<feature type="compositionally biased region" description="Low complexity" evidence="3">
    <location>
        <begin position="173"/>
        <end position="186"/>
    </location>
</feature>
<dbReference type="Proteomes" id="UP000054270">
    <property type="component" value="Unassembled WGS sequence"/>
</dbReference>
<evidence type="ECO:0000256" key="3">
    <source>
        <dbReference type="SAM" id="MobiDB-lite"/>
    </source>
</evidence>
<feature type="domain" description="Transcription factor CBF/NF-Y/archaeal histone" evidence="4">
    <location>
        <begin position="9"/>
        <end position="72"/>
    </location>
</feature>
<feature type="compositionally biased region" description="Acidic residues" evidence="3">
    <location>
        <begin position="151"/>
        <end position="169"/>
    </location>
</feature>
<dbReference type="GO" id="GO:0017054">
    <property type="term" value="C:negative cofactor 2 complex"/>
    <property type="evidence" value="ECO:0007669"/>
    <property type="project" value="TreeGrafter"/>
</dbReference>
<keyword evidence="2" id="KW-0539">Nucleus</keyword>
<keyword evidence="6" id="KW-1185">Reference proteome</keyword>
<dbReference type="InterPro" id="IPR003958">
    <property type="entry name" value="CBFA_NFYB_domain"/>
</dbReference>
<reference evidence="6" key="1">
    <citation type="submission" date="2014-04" db="EMBL/GenBank/DDBJ databases">
        <title>Evolutionary Origins and Diversification of the Mycorrhizal Mutualists.</title>
        <authorList>
            <consortium name="DOE Joint Genome Institute"/>
            <consortium name="Mycorrhizal Genomics Consortium"/>
            <person name="Kohler A."/>
            <person name="Kuo A."/>
            <person name="Nagy L.G."/>
            <person name="Floudas D."/>
            <person name="Copeland A."/>
            <person name="Barry K.W."/>
            <person name="Cichocki N."/>
            <person name="Veneault-Fourrey C."/>
            <person name="LaButti K."/>
            <person name="Lindquist E.A."/>
            <person name="Lipzen A."/>
            <person name="Lundell T."/>
            <person name="Morin E."/>
            <person name="Murat C."/>
            <person name="Riley R."/>
            <person name="Ohm R."/>
            <person name="Sun H."/>
            <person name="Tunlid A."/>
            <person name="Henrissat B."/>
            <person name="Grigoriev I.V."/>
            <person name="Hibbett D.S."/>
            <person name="Martin F."/>
        </authorList>
    </citation>
    <scope>NUCLEOTIDE SEQUENCE [LARGE SCALE GENOMIC DNA]</scope>
    <source>
        <strain evidence="6">FD-334 SS-4</strain>
    </source>
</reference>
<dbReference type="OMA" id="TEVEPAH"/>
<dbReference type="STRING" id="945553.A0A0D2KRR0"/>
<dbReference type="OrthoDB" id="653904at2759"/>
<dbReference type="PANTHER" id="PTHR10252:SF5">
    <property type="entry name" value="DR1-ASSOCIATED COREPRESSOR"/>
    <property type="match status" value="1"/>
</dbReference>
<accession>A0A0D2KRR0</accession>
<evidence type="ECO:0000313" key="5">
    <source>
        <dbReference type="EMBL" id="KJA17327.1"/>
    </source>
</evidence>
<gene>
    <name evidence="5" type="ORF">HYPSUDRAFT_46522</name>
</gene>
<comment type="subcellular location">
    <subcellularLocation>
        <location evidence="1">Nucleus</location>
    </subcellularLocation>
</comment>
<evidence type="ECO:0000256" key="1">
    <source>
        <dbReference type="ARBA" id="ARBA00004123"/>
    </source>
</evidence>
<dbReference type="Gene3D" id="1.10.20.10">
    <property type="entry name" value="Histone, subunit A"/>
    <property type="match status" value="1"/>
</dbReference>